<gene>
    <name evidence="4" type="ORF">BCR36DRAFT_278669</name>
</gene>
<protein>
    <submittedName>
        <fullName evidence="4">Alpha/beta-hydrolase</fullName>
    </submittedName>
</protein>
<accession>A0A1Y1VIN3</accession>
<dbReference type="OrthoDB" id="6495301at2759"/>
<feature type="chain" id="PRO_5013367746" evidence="2">
    <location>
        <begin position="22"/>
        <end position="319"/>
    </location>
</feature>
<sequence>MKSTLFLNIIFAILFVIGINAQNVTLSNEEDMKNYLSVENIERDIAYNGGRLLDVYYDKQDTMTPKPVVIHIYGGSWVSGSKIQYTKFGSLLESEGYVAVLPNYILFPNGSIEDMVEDVYNAIQWTYNNISKYGGNPNLISLSAHSAGAHVSALTIVKAALNLPNNNVTLQNLPQLDKVVLMNGPYVFDQEFLYYTLQGTTDTSNTTATSDKQQQAILQKLMLTYYGNAEISPIEILKEYEDNSIYNNFNVNKFVFFYTSLDNVVPESSSKNLIAQINRTSNVQYEYVYIEGIEHASLVRGVRGGDVEYENMYIELLRK</sequence>
<dbReference type="SUPFAM" id="SSF53474">
    <property type="entry name" value="alpha/beta-Hydrolases"/>
    <property type="match status" value="1"/>
</dbReference>
<dbReference type="GO" id="GO:0016787">
    <property type="term" value="F:hydrolase activity"/>
    <property type="evidence" value="ECO:0007669"/>
    <property type="project" value="UniProtKB-KW"/>
</dbReference>
<evidence type="ECO:0000313" key="4">
    <source>
        <dbReference type="EMBL" id="ORX57266.1"/>
    </source>
</evidence>
<evidence type="ECO:0000256" key="1">
    <source>
        <dbReference type="ARBA" id="ARBA00022801"/>
    </source>
</evidence>
<comment type="caution">
    <text evidence="4">The sequence shown here is derived from an EMBL/GenBank/DDBJ whole genome shotgun (WGS) entry which is preliminary data.</text>
</comment>
<dbReference type="InterPro" id="IPR029058">
    <property type="entry name" value="AB_hydrolase_fold"/>
</dbReference>
<dbReference type="AlphaFoldDB" id="A0A1Y1VIN3"/>
<dbReference type="PANTHER" id="PTHR48081:SF33">
    <property type="entry name" value="KYNURENINE FORMAMIDASE"/>
    <property type="match status" value="1"/>
</dbReference>
<dbReference type="EMBL" id="MCFH01000006">
    <property type="protein sequence ID" value="ORX57266.1"/>
    <property type="molecule type" value="Genomic_DNA"/>
</dbReference>
<name>A0A1Y1VIN3_9FUNG</name>
<dbReference type="InterPro" id="IPR050300">
    <property type="entry name" value="GDXG_lipolytic_enzyme"/>
</dbReference>
<feature type="signal peptide" evidence="2">
    <location>
        <begin position="1"/>
        <end position="21"/>
    </location>
</feature>
<dbReference type="Gene3D" id="3.40.50.1820">
    <property type="entry name" value="alpha/beta hydrolase"/>
    <property type="match status" value="1"/>
</dbReference>
<evidence type="ECO:0000313" key="5">
    <source>
        <dbReference type="Proteomes" id="UP000193719"/>
    </source>
</evidence>
<reference evidence="4 5" key="2">
    <citation type="submission" date="2016-08" db="EMBL/GenBank/DDBJ databases">
        <title>Pervasive Adenine N6-methylation of Active Genes in Fungi.</title>
        <authorList>
            <consortium name="DOE Joint Genome Institute"/>
            <person name="Mondo S.J."/>
            <person name="Dannebaum R.O."/>
            <person name="Kuo R.C."/>
            <person name="Labutti K."/>
            <person name="Haridas S."/>
            <person name="Kuo A."/>
            <person name="Salamov A."/>
            <person name="Ahrendt S.R."/>
            <person name="Lipzen A."/>
            <person name="Sullivan W."/>
            <person name="Andreopoulos W.B."/>
            <person name="Clum A."/>
            <person name="Lindquist E."/>
            <person name="Daum C."/>
            <person name="Ramamoorthy G.K."/>
            <person name="Gryganskyi A."/>
            <person name="Culley D."/>
            <person name="Magnuson J.K."/>
            <person name="James T.Y."/>
            <person name="O'Malley M.A."/>
            <person name="Stajich J.E."/>
            <person name="Spatafora J.W."/>
            <person name="Visel A."/>
            <person name="Grigoriev I.V."/>
        </authorList>
    </citation>
    <scope>NUCLEOTIDE SEQUENCE [LARGE SCALE GENOMIC DNA]</scope>
    <source>
        <strain evidence="5">finn</strain>
    </source>
</reference>
<evidence type="ECO:0000256" key="2">
    <source>
        <dbReference type="SAM" id="SignalP"/>
    </source>
</evidence>
<dbReference type="STRING" id="1754191.A0A1Y1VIN3"/>
<dbReference type="PANTHER" id="PTHR48081">
    <property type="entry name" value="AB HYDROLASE SUPERFAMILY PROTEIN C4A8.06C"/>
    <property type="match status" value="1"/>
</dbReference>
<proteinExistence type="predicted"/>
<feature type="domain" description="BD-FAE-like" evidence="3">
    <location>
        <begin position="53"/>
        <end position="245"/>
    </location>
</feature>
<reference evidence="4 5" key="1">
    <citation type="submission" date="2016-08" db="EMBL/GenBank/DDBJ databases">
        <title>Genomes of anaerobic fungi encode conserved fungal cellulosomes for biomass hydrolysis.</title>
        <authorList>
            <consortium name="DOE Joint Genome Institute"/>
            <person name="Haitjema C.H."/>
            <person name="Gilmore S.P."/>
            <person name="Henske J.K."/>
            <person name="Solomon K.V."/>
            <person name="De Groot R."/>
            <person name="Kuo A."/>
            <person name="Mondo S.J."/>
            <person name="Salamov A.A."/>
            <person name="Labutti K."/>
            <person name="Zhao Z."/>
            <person name="Chiniquy J."/>
            <person name="Barry K."/>
            <person name="Brewer H.M."/>
            <person name="Purvine S.O."/>
            <person name="Wright A.T."/>
            <person name="Boxma B."/>
            <person name="Van Alen T."/>
            <person name="Hackstein J.H."/>
            <person name="Baker S.E."/>
            <person name="Grigoriev I.V."/>
            <person name="O'Malley M.A."/>
        </authorList>
    </citation>
    <scope>NUCLEOTIDE SEQUENCE [LARGE SCALE GENOMIC DNA]</scope>
    <source>
        <strain evidence="5">finn</strain>
    </source>
</reference>
<dbReference type="Pfam" id="PF20434">
    <property type="entry name" value="BD-FAE"/>
    <property type="match status" value="1"/>
</dbReference>
<keyword evidence="1 4" id="KW-0378">Hydrolase</keyword>
<keyword evidence="2" id="KW-0732">Signal</keyword>
<keyword evidence="5" id="KW-1185">Reference proteome</keyword>
<evidence type="ECO:0000259" key="3">
    <source>
        <dbReference type="Pfam" id="PF20434"/>
    </source>
</evidence>
<organism evidence="4 5">
    <name type="scientific">Piromyces finnis</name>
    <dbReference type="NCBI Taxonomy" id="1754191"/>
    <lineage>
        <taxon>Eukaryota</taxon>
        <taxon>Fungi</taxon>
        <taxon>Fungi incertae sedis</taxon>
        <taxon>Chytridiomycota</taxon>
        <taxon>Chytridiomycota incertae sedis</taxon>
        <taxon>Neocallimastigomycetes</taxon>
        <taxon>Neocallimastigales</taxon>
        <taxon>Neocallimastigaceae</taxon>
        <taxon>Piromyces</taxon>
    </lineage>
</organism>
<dbReference type="InterPro" id="IPR049492">
    <property type="entry name" value="BD-FAE-like_dom"/>
</dbReference>
<dbReference type="Proteomes" id="UP000193719">
    <property type="component" value="Unassembled WGS sequence"/>
</dbReference>